<dbReference type="InterPro" id="IPR036388">
    <property type="entry name" value="WH-like_DNA-bd_sf"/>
</dbReference>
<dbReference type="RefSeq" id="WP_393991005.1">
    <property type="nucleotide sequence ID" value="NZ_JBAFVH010000001.1"/>
</dbReference>
<keyword evidence="2" id="KW-0238">DNA-binding</keyword>
<dbReference type="Gene3D" id="1.20.120.530">
    <property type="entry name" value="GntR ligand-binding domain-like"/>
    <property type="match status" value="1"/>
</dbReference>
<keyword evidence="1" id="KW-0805">Transcription regulation</keyword>
<dbReference type="Proteomes" id="UP001604002">
    <property type="component" value="Unassembled WGS sequence"/>
</dbReference>
<keyword evidence="3" id="KW-0804">Transcription</keyword>
<dbReference type="SMART" id="SM00345">
    <property type="entry name" value="HTH_GNTR"/>
    <property type="match status" value="1"/>
</dbReference>
<evidence type="ECO:0000313" key="5">
    <source>
        <dbReference type="EMBL" id="MFG1370954.1"/>
    </source>
</evidence>
<dbReference type="InterPro" id="IPR008920">
    <property type="entry name" value="TF_FadR/GntR_C"/>
</dbReference>
<dbReference type="PRINTS" id="PR00035">
    <property type="entry name" value="HTHGNTR"/>
</dbReference>
<dbReference type="PANTHER" id="PTHR43537">
    <property type="entry name" value="TRANSCRIPTIONAL REGULATOR, GNTR FAMILY"/>
    <property type="match status" value="1"/>
</dbReference>
<reference evidence="5 6" key="1">
    <citation type="submission" date="2024-02" db="EMBL/GenBank/DDBJ databases">
        <title>Expansion and revision of Xanthobacter and proposal of Roseixanthobacter gen. nov.</title>
        <authorList>
            <person name="Soltysiak M.P.M."/>
            <person name="Jalihal A."/>
            <person name="Ory A."/>
            <person name="Chrisophersen C."/>
            <person name="Lee A.D."/>
            <person name="Boulton J."/>
            <person name="Springer M."/>
        </authorList>
    </citation>
    <scope>NUCLEOTIDE SEQUENCE [LARGE SCALE GENOMIC DNA]</scope>
    <source>
        <strain evidence="5 6">23A</strain>
    </source>
</reference>
<accession>A0ABW6ZQH1</accession>
<comment type="caution">
    <text evidence="5">The sequence shown here is derived from an EMBL/GenBank/DDBJ whole genome shotgun (WGS) entry which is preliminary data.</text>
</comment>
<protein>
    <submittedName>
        <fullName evidence="5">FCD domain-containing protein</fullName>
    </submittedName>
</protein>
<dbReference type="PANTHER" id="PTHR43537:SF5">
    <property type="entry name" value="UXU OPERON TRANSCRIPTIONAL REGULATOR"/>
    <property type="match status" value="1"/>
</dbReference>
<proteinExistence type="predicted"/>
<dbReference type="EMBL" id="JBAFVH010000001">
    <property type="protein sequence ID" value="MFG1370954.1"/>
    <property type="molecule type" value="Genomic_DNA"/>
</dbReference>
<gene>
    <name evidence="5" type="ORF">V5F32_02140</name>
</gene>
<name>A0ABW6ZQH1_9HYPH</name>
<dbReference type="SMART" id="SM00895">
    <property type="entry name" value="FCD"/>
    <property type="match status" value="1"/>
</dbReference>
<keyword evidence="6" id="KW-1185">Reference proteome</keyword>
<dbReference type="PROSITE" id="PS50949">
    <property type="entry name" value="HTH_GNTR"/>
    <property type="match status" value="1"/>
</dbReference>
<dbReference type="Pfam" id="PF00392">
    <property type="entry name" value="GntR"/>
    <property type="match status" value="1"/>
</dbReference>
<evidence type="ECO:0000256" key="3">
    <source>
        <dbReference type="ARBA" id="ARBA00023163"/>
    </source>
</evidence>
<evidence type="ECO:0000256" key="2">
    <source>
        <dbReference type="ARBA" id="ARBA00023125"/>
    </source>
</evidence>
<sequence length="261" mass="29313">MAQTKEAREAGTAEPASVFAPITPAPAYKLVADAIERQIVSGRVRAGDALGTEAELVRQFGVNRSTVREGIRLLEQSGLIRRDSSRRLFAAVPHYDRFAGGISRAFVLNEITFRELWESTLAIETAVAELAAERITDEILAELEDNMKKSEKAMKKPSELALLDIEFHDILARASGNRVLQFAREPENKLFFPTTEMLFRRNAHAAERNKAAHAAILTALRARDKAEAVLWMRRHINDWKRGFELIGKSIDQAIDRTYAED</sequence>
<evidence type="ECO:0000256" key="1">
    <source>
        <dbReference type="ARBA" id="ARBA00023015"/>
    </source>
</evidence>
<dbReference type="InterPro" id="IPR036390">
    <property type="entry name" value="WH_DNA-bd_sf"/>
</dbReference>
<dbReference type="SUPFAM" id="SSF46785">
    <property type="entry name" value="Winged helix' DNA-binding domain"/>
    <property type="match status" value="1"/>
</dbReference>
<dbReference type="CDD" id="cd07377">
    <property type="entry name" value="WHTH_GntR"/>
    <property type="match status" value="1"/>
</dbReference>
<organism evidence="5 6">
    <name type="scientific">Xanthobacter oligotrophicus</name>
    <dbReference type="NCBI Taxonomy" id="2607286"/>
    <lineage>
        <taxon>Bacteria</taxon>
        <taxon>Pseudomonadati</taxon>
        <taxon>Pseudomonadota</taxon>
        <taxon>Alphaproteobacteria</taxon>
        <taxon>Hyphomicrobiales</taxon>
        <taxon>Xanthobacteraceae</taxon>
        <taxon>Xanthobacter</taxon>
    </lineage>
</organism>
<feature type="domain" description="HTH gntR-type" evidence="4">
    <location>
        <begin position="25"/>
        <end position="93"/>
    </location>
</feature>
<dbReference type="Pfam" id="PF07729">
    <property type="entry name" value="FCD"/>
    <property type="match status" value="1"/>
</dbReference>
<evidence type="ECO:0000313" key="6">
    <source>
        <dbReference type="Proteomes" id="UP001604002"/>
    </source>
</evidence>
<dbReference type="InterPro" id="IPR000524">
    <property type="entry name" value="Tscrpt_reg_HTH_GntR"/>
</dbReference>
<dbReference type="Gene3D" id="1.10.10.10">
    <property type="entry name" value="Winged helix-like DNA-binding domain superfamily/Winged helix DNA-binding domain"/>
    <property type="match status" value="1"/>
</dbReference>
<dbReference type="SUPFAM" id="SSF48008">
    <property type="entry name" value="GntR ligand-binding domain-like"/>
    <property type="match status" value="1"/>
</dbReference>
<evidence type="ECO:0000259" key="4">
    <source>
        <dbReference type="PROSITE" id="PS50949"/>
    </source>
</evidence>
<dbReference type="InterPro" id="IPR011711">
    <property type="entry name" value="GntR_C"/>
</dbReference>